<dbReference type="Gene3D" id="3.40.630.30">
    <property type="match status" value="1"/>
</dbReference>
<dbReference type="PATRIC" id="fig|269796.9.peg.2471"/>
<dbReference type="EnsemblBacteria" id="ABC23170">
    <property type="protein sequence ID" value="ABC23170"/>
    <property type="gene ID" value="Rru_A2370"/>
</dbReference>
<dbReference type="RefSeq" id="WP_011390123.1">
    <property type="nucleotide sequence ID" value="NC_007643.1"/>
</dbReference>
<dbReference type="PROSITE" id="PS51186">
    <property type="entry name" value="GNAT"/>
    <property type="match status" value="1"/>
</dbReference>
<protein>
    <submittedName>
        <fullName evidence="2">GCN5-related N-acetyltransferase</fullName>
    </submittedName>
</protein>
<name>Q2RRS5_RHORT</name>
<gene>
    <name evidence="2" type="ordered locus">Rru_A2370</name>
</gene>
<dbReference type="SUPFAM" id="SSF55729">
    <property type="entry name" value="Acyl-CoA N-acyltransferases (Nat)"/>
    <property type="match status" value="1"/>
</dbReference>
<dbReference type="Proteomes" id="UP000001929">
    <property type="component" value="Chromosome"/>
</dbReference>
<feature type="domain" description="N-acetyltransferase" evidence="1">
    <location>
        <begin position="2"/>
        <end position="160"/>
    </location>
</feature>
<proteinExistence type="predicted"/>
<accession>Q2RRS5</accession>
<dbReference type="CDD" id="cd04301">
    <property type="entry name" value="NAT_SF"/>
    <property type="match status" value="1"/>
</dbReference>
<dbReference type="InterPro" id="IPR000182">
    <property type="entry name" value="GNAT_dom"/>
</dbReference>
<evidence type="ECO:0000313" key="2">
    <source>
        <dbReference type="EMBL" id="ABC23170.1"/>
    </source>
</evidence>
<dbReference type="PhylomeDB" id="Q2RRS5"/>
<dbReference type="GO" id="GO:0016747">
    <property type="term" value="F:acyltransferase activity, transferring groups other than amino-acyl groups"/>
    <property type="evidence" value="ECO:0007669"/>
    <property type="project" value="InterPro"/>
</dbReference>
<evidence type="ECO:0000313" key="3">
    <source>
        <dbReference type="Proteomes" id="UP000001929"/>
    </source>
</evidence>
<dbReference type="EMBL" id="CP000230">
    <property type="protein sequence ID" value="ABC23170.1"/>
    <property type="molecule type" value="Genomic_DNA"/>
</dbReference>
<dbReference type="InterPro" id="IPR016181">
    <property type="entry name" value="Acyl_CoA_acyltransferase"/>
</dbReference>
<organism evidence="2 3">
    <name type="scientific">Rhodospirillum rubrum (strain ATCC 11170 / ATH 1.1.1 / DSM 467 / LMG 4362 / NCIMB 8255 / S1)</name>
    <dbReference type="NCBI Taxonomy" id="269796"/>
    <lineage>
        <taxon>Bacteria</taxon>
        <taxon>Pseudomonadati</taxon>
        <taxon>Pseudomonadota</taxon>
        <taxon>Alphaproteobacteria</taxon>
        <taxon>Rhodospirillales</taxon>
        <taxon>Rhodospirillaceae</taxon>
        <taxon>Rhodospirillum</taxon>
    </lineage>
</organism>
<dbReference type="AlphaFoldDB" id="Q2RRS5"/>
<dbReference type="HOGENOM" id="CLU_081840_0_2_5"/>
<dbReference type="eggNOG" id="COG3153">
    <property type="taxonomic scope" value="Bacteria"/>
</dbReference>
<dbReference type="KEGG" id="rru:Rru_A2370"/>
<reference evidence="2 3" key="1">
    <citation type="journal article" date="2011" name="Stand. Genomic Sci.">
        <title>Complete genome sequence of Rhodospirillum rubrum type strain (S1).</title>
        <authorList>
            <person name="Munk A.C."/>
            <person name="Copeland A."/>
            <person name="Lucas S."/>
            <person name="Lapidus A."/>
            <person name="Del Rio T.G."/>
            <person name="Barry K."/>
            <person name="Detter J.C."/>
            <person name="Hammon N."/>
            <person name="Israni S."/>
            <person name="Pitluck S."/>
            <person name="Brettin T."/>
            <person name="Bruce D."/>
            <person name="Han C."/>
            <person name="Tapia R."/>
            <person name="Gilna P."/>
            <person name="Schmutz J."/>
            <person name="Larimer F."/>
            <person name="Land M."/>
            <person name="Kyrpides N.C."/>
            <person name="Mavromatis K."/>
            <person name="Richardson P."/>
            <person name="Rohde M."/>
            <person name="Goker M."/>
            <person name="Klenk H.P."/>
            <person name="Zhang Y."/>
            <person name="Roberts G.P."/>
            <person name="Reslewic S."/>
            <person name="Schwartz D.C."/>
        </authorList>
    </citation>
    <scope>NUCLEOTIDE SEQUENCE [LARGE SCALE GENOMIC DNA]</scope>
    <source>
        <strain evidence="3">ATCC 11170 / ATH 1.1.1 / DSM 467 / LMG 4362 / NCIMB 8255 / S1</strain>
    </source>
</reference>
<evidence type="ECO:0000259" key="1">
    <source>
        <dbReference type="PROSITE" id="PS51186"/>
    </source>
</evidence>
<keyword evidence="3" id="KW-1185">Reference proteome</keyword>
<dbReference type="STRING" id="269796.Rru_A2370"/>
<sequence length="190" mass="19609">MTNILPEGPALGPSIETLLDRAFGPGRTAKVSYRYRQGVAPLPELCFTAFTDGALSGTVRHWPVTLSGGHGLGLGGTGLAPALSVVLLGPIAVDPALRIGGIGGRLMRHAIVEAAAGGVDMIVLVGDPAYYRRFGFRAASAFGIVMPEENAARVQALPLTARANALRDGGLVLPANGLVQPVRLRLARAA</sequence>
<dbReference type="Pfam" id="PF13508">
    <property type="entry name" value="Acetyltransf_7"/>
    <property type="match status" value="1"/>
</dbReference>